<keyword evidence="3 9" id="KW-0812">Transmembrane</keyword>
<dbReference type="CDD" id="cd20071">
    <property type="entry name" value="SET_SMYD"/>
    <property type="match status" value="1"/>
</dbReference>
<proteinExistence type="inferred from homology"/>
<feature type="compositionally biased region" description="Pro residues" evidence="8">
    <location>
        <begin position="490"/>
        <end position="503"/>
    </location>
</feature>
<dbReference type="OMA" id="FICECEK"/>
<dbReference type="STRING" id="1344416.A0A139AN32"/>
<evidence type="ECO:0000256" key="2">
    <source>
        <dbReference type="ARBA" id="ARBA00005792"/>
    </source>
</evidence>
<dbReference type="InterPro" id="IPR050869">
    <property type="entry name" value="H3K4_H4K5_MeTrfase"/>
</dbReference>
<dbReference type="GO" id="GO:0005634">
    <property type="term" value="C:nucleus"/>
    <property type="evidence" value="ECO:0007669"/>
    <property type="project" value="TreeGrafter"/>
</dbReference>
<keyword evidence="6" id="KW-0496">Mitochondrion</keyword>
<evidence type="ECO:0000256" key="4">
    <source>
        <dbReference type="ARBA" id="ARBA00022787"/>
    </source>
</evidence>
<keyword evidence="11" id="KW-1185">Reference proteome</keyword>
<organism evidence="10 11">
    <name type="scientific">Gonapodya prolifera (strain JEL478)</name>
    <name type="common">Monoblepharis prolifera</name>
    <dbReference type="NCBI Taxonomy" id="1344416"/>
    <lineage>
        <taxon>Eukaryota</taxon>
        <taxon>Fungi</taxon>
        <taxon>Fungi incertae sedis</taxon>
        <taxon>Chytridiomycota</taxon>
        <taxon>Chytridiomycota incertae sedis</taxon>
        <taxon>Monoblepharidomycetes</taxon>
        <taxon>Monoblepharidales</taxon>
        <taxon>Gonapodyaceae</taxon>
        <taxon>Gonapodya</taxon>
    </lineage>
</organism>
<dbReference type="Proteomes" id="UP000070544">
    <property type="component" value="Unassembled WGS sequence"/>
</dbReference>
<feature type="region of interest" description="Disordered" evidence="8">
    <location>
        <begin position="46"/>
        <end position="84"/>
    </location>
</feature>
<dbReference type="OrthoDB" id="2154253at2759"/>
<dbReference type="AlphaFoldDB" id="A0A139AN32"/>
<feature type="transmembrane region" description="Helical" evidence="9">
    <location>
        <begin position="12"/>
        <end position="34"/>
    </location>
</feature>
<gene>
    <name evidence="10" type="ORF">M427DRAFT_54135</name>
</gene>
<keyword evidence="7 9" id="KW-0472">Membrane</keyword>
<dbReference type="InterPro" id="IPR023392">
    <property type="entry name" value="Tom20_dom_sf"/>
</dbReference>
<feature type="region of interest" description="Disordered" evidence="8">
    <location>
        <begin position="490"/>
        <end position="549"/>
    </location>
</feature>
<dbReference type="Pfam" id="PF02064">
    <property type="entry name" value="MAS20"/>
    <property type="match status" value="2"/>
</dbReference>
<dbReference type="GO" id="GO:0006605">
    <property type="term" value="P:protein targeting"/>
    <property type="evidence" value="ECO:0007669"/>
    <property type="project" value="InterPro"/>
</dbReference>
<dbReference type="GO" id="GO:0006886">
    <property type="term" value="P:intracellular protein transport"/>
    <property type="evidence" value="ECO:0007669"/>
    <property type="project" value="InterPro"/>
</dbReference>
<keyword evidence="5 9" id="KW-1133">Transmembrane helix</keyword>
<evidence type="ECO:0000313" key="11">
    <source>
        <dbReference type="Proteomes" id="UP000070544"/>
    </source>
</evidence>
<dbReference type="SUPFAM" id="SSF82199">
    <property type="entry name" value="SET domain"/>
    <property type="match status" value="1"/>
</dbReference>
<feature type="compositionally biased region" description="Basic and acidic residues" evidence="8">
    <location>
        <begin position="53"/>
        <end position="75"/>
    </location>
</feature>
<sequence>MTDPSDTATVRNVLFAATAVVAAGVVAYALYFDYQRRNDPNFRRKLKAQRKKAAVDQKLRAEQKAAAEKQQREADPASVLAGPGSGLPAGVGHQPFAAAKTVDERAEAANKIVLAMEEDKEDPLPANPADFELYCKNHILQGELLFRQGPQYYDVSAVAFFKALIVYERPMDLLMILQRSIPEEVLISILDLFKAYTTREAQKRRQAYFAHFPDPGQYHVKVQERIEDGTLRRSLVALKDVAQGEVVYEEEPLLAALEAKLEGSDKYCTHCLRYIAPASGRDAPEEGETTESPKKFEKNGLVFCSESCLEKSNELWDQFLTPTNAPPVDTGAEPGDLDTDGLDFDPAAARATFSKLLKHSSDINSSHPLIIARFYALLVGERREQLLKLAKVAAGLEAGGEDAEAGKDEAAEANKHSVLAHLERMQYIDMEALEKDKEGAGETDASEVEMISEILGPQLPGLEEVLNDEQYRKMRGKLLYNAYGIHFDPNPTPLPVPEEPSPVPEETSPAAEESTPAPEKPSPEQTPAESSSSPKPTKRPIRSSESLTENPVTGTALYLVSSYASHSCDPSATLAHVDGTSRARIVAARDIKEGDVVSLAWADVTKLESVEDRRKILKAGWGFICECEKCGKKPE</sequence>
<dbReference type="Gene3D" id="2.170.270.10">
    <property type="entry name" value="SET domain"/>
    <property type="match status" value="1"/>
</dbReference>
<dbReference type="InterPro" id="IPR046341">
    <property type="entry name" value="SET_dom_sf"/>
</dbReference>
<dbReference type="PANTHER" id="PTHR12197:SF251">
    <property type="entry name" value="EG:BACR7C10.4 PROTEIN"/>
    <property type="match status" value="1"/>
</dbReference>
<dbReference type="EMBL" id="KQ965744">
    <property type="protein sequence ID" value="KXS17885.1"/>
    <property type="molecule type" value="Genomic_DNA"/>
</dbReference>
<dbReference type="PANTHER" id="PTHR12197">
    <property type="entry name" value="HISTONE-LYSINE N-METHYLTRANSFERASE SMYD"/>
    <property type="match status" value="1"/>
</dbReference>
<evidence type="ECO:0000256" key="9">
    <source>
        <dbReference type="SAM" id="Phobius"/>
    </source>
</evidence>
<evidence type="ECO:0000256" key="3">
    <source>
        <dbReference type="ARBA" id="ARBA00022692"/>
    </source>
</evidence>
<dbReference type="SUPFAM" id="SSF47157">
    <property type="entry name" value="Mitochondrial import receptor subunit Tom20"/>
    <property type="match status" value="1"/>
</dbReference>
<evidence type="ECO:0000256" key="8">
    <source>
        <dbReference type="SAM" id="MobiDB-lite"/>
    </source>
</evidence>
<evidence type="ECO:0000256" key="6">
    <source>
        <dbReference type="ARBA" id="ARBA00023128"/>
    </source>
</evidence>
<evidence type="ECO:0000256" key="7">
    <source>
        <dbReference type="ARBA" id="ARBA00023136"/>
    </source>
</evidence>
<reference evidence="10 11" key="1">
    <citation type="journal article" date="2015" name="Genome Biol. Evol.">
        <title>Phylogenomic analyses indicate that early fungi evolved digesting cell walls of algal ancestors of land plants.</title>
        <authorList>
            <person name="Chang Y."/>
            <person name="Wang S."/>
            <person name="Sekimoto S."/>
            <person name="Aerts A.L."/>
            <person name="Choi C."/>
            <person name="Clum A."/>
            <person name="LaButti K.M."/>
            <person name="Lindquist E.A."/>
            <person name="Yee Ngan C."/>
            <person name="Ohm R.A."/>
            <person name="Salamov A.A."/>
            <person name="Grigoriev I.V."/>
            <person name="Spatafora J.W."/>
            <person name="Berbee M.L."/>
        </authorList>
    </citation>
    <scope>NUCLEOTIDE SEQUENCE [LARGE SCALE GENOMIC DNA]</scope>
    <source>
        <strain evidence="10 11">JEL478</strain>
    </source>
</reference>
<comment type="similarity">
    <text evidence="2">Belongs to the Tom20 family.</text>
</comment>
<name>A0A139AN32_GONPJ</name>
<evidence type="ECO:0000256" key="1">
    <source>
        <dbReference type="ARBA" id="ARBA00004572"/>
    </source>
</evidence>
<accession>A0A139AN32</accession>
<dbReference type="InterPro" id="IPR002056">
    <property type="entry name" value="MAS20"/>
</dbReference>
<evidence type="ECO:0000313" key="10">
    <source>
        <dbReference type="EMBL" id="KXS17885.1"/>
    </source>
</evidence>
<feature type="compositionally biased region" description="Low complexity" evidence="8">
    <location>
        <begin position="504"/>
        <end position="517"/>
    </location>
</feature>
<feature type="compositionally biased region" description="Polar residues" evidence="8">
    <location>
        <begin position="525"/>
        <end position="535"/>
    </location>
</feature>
<dbReference type="GO" id="GO:0005742">
    <property type="term" value="C:mitochondrial outer membrane translocase complex"/>
    <property type="evidence" value="ECO:0007669"/>
    <property type="project" value="InterPro"/>
</dbReference>
<keyword evidence="4" id="KW-1000">Mitochondrion outer membrane</keyword>
<protein>
    <submittedName>
        <fullName evidence="10">Uncharacterized protein</fullName>
    </submittedName>
</protein>
<comment type="subcellular location">
    <subcellularLocation>
        <location evidence="1">Mitochondrion outer membrane</location>
        <topology evidence="1">Single-pass membrane protein</topology>
    </subcellularLocation>
</comment>
<evidence type="ECO:0000256" key="5">
    <source>
        <dbReference type="ARBA" id="ARBA00022989"/>
    </source>
</evidence>
<dbReference type="Gene3D" id="1.20.960.10">
    <property type="entry name" value="Mitochondrial outer membrane translocase complex, subunit Tom20 domain"/>
    <property type="match status" value="1"/>
</dbReference>